<proteinExistence type="predicted"/>
<dbReference type="SUPFAM" id="SSF50978">
    <property type="entry name" value="WD40 repeat-like"/>
    <property type="match status" value="1"/>
</dbReference>
<reference evidence="5" key="2">
    <citation type="submission" date="2025-08" db="UniProtKB">
        <authorList>
            <consortium name="RefSeq"/>
        </authorList>
    </citation>
    <scope>IDENTIFICATION</scope>
    <source>
        <tissue evidence="5">Young leaves</tissue>
    </source>
</reference>
<evidence type="ECO:0000313" key="5">
    <source>
        <dbReference type="RefSeq" id="XP_026661610.1"/>
    </source>
</evidence>
<evidence type="ECO:0000256" key="3">
    <source>
        <dbReference type="PROSITE-ProRule" id="PRU00221"/>
    </source>
</evidence>
<accession>A0A8B8J646</accession>
<evidence type="ECO:0000256" key="2">
    <source>
        <dbReference type="ARBA" id="ARBA00022737"/>
    </source>
</evidence>
<reference evidence="4" key="1">
    <citation type="journal article" date="2019" name="Nat. Commun.">
        <title>Genome-wide association mapping of date palm fruit traits.</title>
        <authorList>
            <person name="Hazzouri K.M."/>
            <person name="Gros-Balthazard M."/>
            <person name="Flowers J.M."/>
            <person name="Copetti D."/>
            <person name="Lemansour A."/>
            <person name="Lebrun M."/>
            <person name="Masmoudi K."/>
            <person name="Ferrand S."/>
            <person name="Dhar M.I."/>
            <person name="Fresquez Z.A."/>
            <person name="Rosas U."/>
            <person name="Zhang J."/>
            <person name="Talag J."/>
            <person name="Lee S."/>
            <person name="Kudrna D."/>
            <person name="Powell R.F."/>
            <person name="Leitch I.J."/>
            <person name="Krueger R.R."/>
            <person name="Wing R.A."/>
            <person name="Amiri K.M.A."/>
            <person name="Purugganan M.D."/>
        </authorList>
    </citation>
    <scope>NUCLEOTIDE SEQUENCE [LARGE SCALE GENOMIC DNA]</scope>
    <source>
        <strain evidence="4">cv. Khalas</strain>
    </source>
</reference>
<dbReference type="PROSITE" id="PS50294">
    <property type="entry name" value="WD_REPEATS_REGION"/>
    <property type="match status" value="1"/>
</dbReference>
<gene>
    <name evidence="5" type="primary">LOC103708870</name>
</gene>
<protein>
    <submittedName>
        <fullName evidence="5">DDB1- and CUL4-associated factor 8-like isoform X1</fullName>
    </submittedName>
</protein>
<organism evidence="4 5">
    <name type="scientific">Phoenix dactylifera</name>
    <name type="common">Date palm</name>
    <dbReference type="NCBI Taxonomy" id="42345"/>
    <lineage>
        <taxon>Eukaryota</taxon>
        <taxon>Viridiplantae</taxon>
        <taxon>Streptophyta</taxon>
        <taxon>Embryophyta</taxon>
        <taxon>Tracheophyta</taxon>
        <taxon>Spermatophyta</taxon>
        <taxon>Magnoliopsida</taxon>
        <taxon>Liliopsida</taxon>
        <taxon>Arecaceae</taxon>
        <taxon>Coryphoideae</taxon>
        <taxon>Phoeniceae</taxon>
        <taxon>Phoenix</taxon>
    </lineage>
</organism>
<dbReference type="Gene3D" id="2.130.10.10">
    <property type="entry name" value="YVTN repeat-like/Quinoprotein amine dehydrogenase"/>
    <property type="match status" value="1"/>
</dbReference>
<name>A0A8B8J646_PHODC</name>
<dbReference type="RefSeq" id="XP_026661610.1">
    <property type="nucleotide sequence ID" value="XM_026805809.2"/>
</dbReference>
<evidence type="ECO:0000256" key="1">
    <source>
        <dbReference type="ARBA" id="ARBA00022574"/>
    </source>
</evidence>
<dbReference type="InterPro" id="IPR015943">
    <property type="entry name" value="WD40/YVTN_repeat-like_dom_sf"/>
</dbReference>
<dbReference type="InterPro" id="IPR036322">
    <property type="entry name" value="WD40_repeat_dom_sf"/>
</dbReference>
<dbReference type="AlphaFoldDB" id="A0A8B8J646"/>
<dbReference type="GO" id="GO:0080008">
    <property type="term" value="C:Cul4-RING E3 ubiquitin ligase complex"/>
    <property type="evidence" value="ECO:0007669"/>
    <property type="project" value="TreeGrafter"/>
</dbReference>
<feature type="repeat" description="WD" evidence="3">
    <location>
        <begin position="33"/>
        <end position="62"/>
    </location>
</feature>
<dbReference type="SMART" id="SM00320">
    <property type="entry name" value="WD40"/>
    <property type="match status" value="3"/>
</dbReference>
<dbReference type="Proteomes" id="UP000228380">
    <property type="component" value="Chromosome 3"/>
</dbReference>
<dbReference type="GO" id="GO:0005737">
    <property type="term" value="C:cytoplasm"/>
    <property type="evidence" value="ECO:0007669"/>
    <property type="project" value="TreeGrafter"/>
</dbReference>
<dbReference type="PROSITE" id="PS50082">
    <property type="entry name" value="WD_REPEATS_2"/>
    <property type="match status" value="1"/>
</dbReference>
<evidence type="ECO:0000313" key="4">
    <source>
        <dbReference type="Proteomes" id="UP000228380"/>
    </source>
</evidence>
<dbReference type="PANTHER" id="PTHR15574:SF65">
    <property type="entry name" value="TRANSDUCIN_WD40 REPEAT-LIKE SUPERFAMILY PROTEIN"/>
    <property type="match status" value="1"/>
</dbReference>
<dbReference type="OrthoDB" id="4869960at2759"/>
<dbReference type="GeneID" id="103708870"/>
<dbReference type="Pfam" id="PF00400">
    <property type="entry name" value="WD40"/>
    <property type="match status" value="1"/>
</dbReference>
<sequence length="173" mass="19208">MVPGRGVKELWYRELGASRPRAFVKQMCFYGDLNGHQGCVNTIHFNPAGVSGSDDKNVIVWNWATKSKEIIYHSGHLDNVFKVRVMPYTDDRTIITSAADGQVSVGQIMDNGQVSTRLLGLHNGRVHGLTIEEGAPYVFYSCSEDGLVQQFDMRSHAPTKLLLALHSRGIGYL</sequence>
<keyword evidence="2" id="KW-0677">Repeat</keyword>
<keyword evidence="1 3" id="KW-0853">WD repeat</keyword>
<dbReference type="InterPro" id="IPR045151">
    <property type="entry name" value="DCAF8"/>
</dbReference>
<dbReference type="InterPro" id="IPR001680">
    <property type="entry name" value="WD40_rpt"/>
</dbReference>
<dbReference type="KEGG" id="pda:103708870"/>
<dbReference type="PANTHER" id="PTHR15574">
    <property type="entry name" value="WD REPEAT DOMAIN-CONTAINING FAMILY"/>
    <property type="match status" value="1"/>
</dbReference>
<keyword evidence="4" id="KW-1185">Reference proteome</keyword>